<dbReference type="PANTHER" id="PTHR46603:SF1">
    <property type="entry name" value="ABSCISSION_NOCUT CHECKPOINT REGULATOR"/>
    <property type="match status" value="1"/>
</dbReference>
<reference evidence="4" key="2">
    <citation type="submission" date="2018-11" db="EMBL/GenBank/DDBJ databases">
        <title>Trombidioid mite genomics.</title>
        <authorList>
            <person name="Dong X."/>
        </authorList>
    </citation>
    <scope>NUCLEOTIDE SEQUENCE</scope>
    <source>
        <strain evidence="4">UoL-WK</strain>
    </source>
</reference>
<accession>A0A3S4R1Y5</accession>
<dbReference type="EMBL" id="NCKU01003803">
    <property type="protein sequence ID" value="RWS06895.1"/>
    <property type="molecule type" value="Genomic_DNA"/>
</dbReference>
<dbReference type="SUPFAM" id="SSF57845">
    <property type="entry name" value="B-box zinc-binding domain"/>
    <property type="match status" value="1"/>
</dbReference>
<proteinExistence type="predicted"/>
<evidence type="ECO:0000256" key="1">
    <source>
        <dbReference type="SAM" id="MobiDB-lite"/>
    </source>
</evidence>
<evidence type="ECO:0000313" key="2">
    <source>
        <dbReference type="EMBL" id="RWS02431.1"/>
    </source>
</evidence>
<dbReference type="Pfam" id="PF22586">
    <property type="entry name" value="ANCHR-like_BBOX"/>
    <property type="match status" value="1"/>
</dbReference>
<protein>
    <submittedName>
        <fullName evidence="4">Zinc finger FYVE domain-containing protein 19-like protein</fullName>
    </submittedName>
</protein>
<dbReference type="PANTHER" id="PTHR46603">
    <property type="entry name" value="ABSCISSION/NOCUT CHECKPOINT REGULATOR"/>
    <property type="match status" value="1"/>
</dbReference>
<gene>
    <name evidence="2" type="ORF">B4U79_01067</name>
    <name evidence="3" type="ORF">B4U79_05506</name>
    <name evidence="4" type="ORF">B4U79_05799</name>
</gene>
<reference evidence="4 5" key="1">
    <citation type="journal article" date="2018" name="Gigascience">
        <title>Genomes of trombidid mites reveal novel predicted allergens and laterally-transferred genes associated with secondary metabolism.</title>
        <authorList>
            <person name="Dong X."/>
            <person name="Chaisiri K."/>
            <person name="Xia D."/>
            <person name="Armstrong S.D."/>
            <person name="Fang Y."/>
            <person name="Donnelly M.J."/>
            <person name="Kadowaki T."/>
            <person name="McGarry J.W."/>
            <person name="Darby A.C."/>
            <person name="Makepeace B.L."/>
        </authorList>
    </citation>
    <scope>NUCLEOTIDE SEQUENCE [LARGE SCALE GENOMIC DNA]</scope>
    <source>
        <strain evidence="4">UoL-WK</strain>
    </source>
</reference>
<dbReference type="Proteomes" id="UP000285301">
    <property type="component" value="Unassembled WGS sequence"/>
</dbReference>
<sequence length="208" mass="23622">MSDTRKSDSGNARRAAGCESDEDRELEERLARLKGIDPRRYSAPPITVFKPKPVLSQSEQSDHLLNQIMAEVAIDSDTGFIDRRAPLRRNISTDEEIAARLAKLRDEQCVSHDVVIPENLDSDEDADALVSKLVAESKLPEVPFSEEVSKKEERPLPNDEGELPWCVICNEDARIRCFGCDSDLYCFSCFKYVFIDRLNSLQKRIIIF</sequence>
<evidence type="ECO:0000313" key="5">
    <source>
        <dbReference type="Proteomes" id="UP000285301"/>
    </source>
</evidence>
<dbReference type="GO" id="GO:0032154">
    <property type="term" value="C:cleavage furrow"/>
    <property type="evidence" value="ECO:0007669"/>
    <property type="project" value="TreeGrafter"/>
</dbReference>
<dbReference type="STRING" id="1965070.A0A3S4R1Y5"/>
<feature type="region of interest" description="Disordered" evidence="1">
    <location>
        <begin position="1"/>
        <end position="26"/>
    </location>
</feature>
<dbReference type="GO" id="GO:0032266">
    <property type="term" value="F:phosphatidylinositol-3-phosphate binding"/>
    <property type="evidence" value="ECO:0007669"/>
    <property type="project" value="TreeGrafter"/>
</dbReference>
<dbReference type="OrthoDB" id="5407799at2759"/>
<dbReference type="GO" id="GO:0044878">
    <property type="term" value="P:mitotic cytokinesis checkpoint signaling"/>
    <property type="evidence" value="ECO:0007669"/>
    <property type="project" value="TreeGrafter"/>
</dbReference>
<comment type="caution">
    <text evidence="4">The sequence shown here is derived from an EMBL/GenBank/DDBJ whole genome shotgun (WGS) entry which is preliminary data.</text>
</comment>
<keyword evidence="5" id="KW-1185">Reference proteome</keyword>
<dbReference type="GO" id="GO:0009838">
    <property type="term" value="P:abscission"/>
    <property type="evidence" value="ECO:0007669"/>
    <property type="project" value="TreeGrafter"/>
</dbReference>
<dbReference type="GO" id="GO:0030496">
    <property type="term" value="C:midbody"/>
    <property type="evidence" value="ECO:0007669"/>
    <property type="project" value="TreeGrafter"/>
</dbReference>
<dbReference type="EMBL" id="NCKU01007735">
    <property type="protein sequence ID" value="RWS02431.1"/>
    <property type="molecule type" value="Genomic_DNA"/>
</dbReference>
<dbReference type="GO" id="GO:0005813">
    <property type="term" value="C:centrosome"/>
    <property type="evidence" value="ECO:0007669"/>
    <property type="project" value="TreeGrafter"/>
</dbReference>
<name>A0A3S4R1Y5_9ACAR</name>
<dbReference type="EMBL" id="NCKU01002063">
    <property type="protein sequence ID" value="RWS10539.1"/>
    <property type="molecule type" value="Genomic_DNA"/>
</dbReference>
<evidence type="ECO:0000313" key="4">
    <source>
        <dbReference type="EMBL" id="RWS10539.1"/>
    </source>
</evidence>
<organism evidence="4 5">
    <name type="scientific">Dinothrombium tinctorium</name>
    <dbReference type="NCBI Taxonomy" id="1965070"/>
    <lineage>
        <taxon>Eukaryota</taxon>
        <taxon>Metazoa</taxon>
        <taxon>Ecdysozoa</taxon>
        <taxon>Arthropoda</taxon>
        <taxon>Chelicerata</taxon>
        <taxon>Arachnida</taxon>
        <taxon>Acari</taxon>
        <taxon>Acariformes</taxon>
        <taxon>Trombidiformes</taxon>
        <taxon>Prostigmata</taxon>
        <taxon>Anystina</taxon>
        <taxon>Parasitengona</taxon>
        <taxon>Trombidioidea</taxon>
        <taxon>Trombidiidae</taxon>
        <taxon>Dinothrombium</taxon>
    </lineage>
</organism>
<evidence type="ECO:0000313" key="3">
    <source>
        <dbReference type="EMBL" id="RWS06895.1"/>
    </source>
</evidence>
<dbReference type="AlphaFoldDB" id="A0A3S4R1Y5"/>